<dbReference type="InterPro" id="IPR037401">
    <property type="entry name" value="SnoaL-like"/>
</dbReference>
<dbReference type="Proteomes" id="UP000006158">
    <property type="component" value="Chromosome"/>
</dbReference>
<name>I7FD07_MYCS2</name>
<evidence type="ECO:0000313" key="3">
    <source>
        <dbReference type="Proteomes" id="UP000006158"/>
    </source>
</evidence>
<feature type="domain" description="SnoaL-like" evidence="1">
    <location>
        <begin position="20"/>
        <end position="124"/>
    </location>
</feature>
<dbReference type="Gene3D" id="3.10.450.50">
    <property type="match status" value="1"/>
</dbReference>
<protein>
    <recommendedName>
        <fullName evidence="1">SnoaL-like domain-containing protein</fullName>
    </recommendedName>
</protein>
<reference evidence="2 3" key="1">
    <citation type="journal article" date="2007" name="Genome Biol.">
        <title>Interrupted coding sequences in Mycobacterium smegmatis: authentic mutations or sequencing errors?</title>
        <authorList>
            <person name="Deshayes C."/>
            <person name="Perrodou E."/>
            <person name="Gallien S."/>
            <person name="Euphrasie D."/>
            <person name="Schaeffer C."/>
            <person name="Van-Dorsselaer A."/>
            <person name="Poch O."/>
            <person name="Lecompte O."/>
            <person name="Reyrat J.M."/>
        </authorList>
    </citation>
    <scope>NUCLEOTIDE SEQUENCE [LARGE SCALE GENOMIC DNA]</scope>
    <source>
        <strain evidence="3">ATCC 700084 / mc(2)155</strain>
    </source>
</reference>
<dbReference type="InterPro" id="IPR011721">
    <property type="entry name" value="CHP02096"/>
</dbReference>
<dbReference type="NCBIfam" id="TIGR02096">
    <property type="entry name" value="ketosteroid isomerase-related protein"/>
    <property type="match status" value="1"/>
</dbReference>
<dbReference type="AlphaFoldDB" id="I7FD07"/>
<dbReference type="KEGG" id="msg:MSMEI_0317"/>
<proteinExistence type="predicted"/>
<gene>
    <name evidence="2" type="ordered locus">MSMEI_0317</name>
</gene>
<dbReference type="Pfam" id="PF12680">
    <property type="entry name" value="SnoaL_2"/>
    <property type="match status" value="1"/>
</dbReference>
<reference evidence="2 3" key="2">
    <citation type="journal article" date="2009" name="Genome Res.">
        <title>Ortho-proteogenomics: multiple proteomes investigation through orthology and a new MS-based protocol.</title>
        <authorList>
            <person name="Gallien S."/>
            <person name="Perrodou E."/>
            <person name="Carapito C."/>
            <person name="Deshayes C."/>
            <person name="Reyrat J.M."/>
            <person name="Van Dorsselaer A."/>
            <person name="Poch O."/>
            <person name="Schaeffer C."/>
            <person name="Lecompte O."/>
        </authorList>
    </citation>
    <scope>NUCLEOTIDE SEQUENCE [LARGE SCALE GENOMIC DNA]</scope>
    <source>
        <strain evidence="3">ATCC 700084 / mc(2)155</strain>
    </source>
</reference>
<sequence>MNFPMSHSFAVKWLKAFRTSAEAVVALYADDFLFEDPILAQKITTKEELLRVFAPYANKDTENGIGINNFRIDEVVGDERAAIYRWTWNAPTATAFVGVPTNGKVPGARGITFHIYDTDGRIKREASFWDVSTAVRDLGLSVDPTAVAKKSSALV</sequence>
<evidence type="ECO:0000313" key="2">
    <source>
        <dbReference type="EMBL" id="AFP36798.1"/>
    </source>
</evidence>
<dbReference type="EMBL" id="CP001663">
    <property type="protein sequence ID" value="AFP36798.1"/>
    <property type="molecule type" value="Genomic_DNA"/>
</dbReference>
<dbReference type="PATRIC" id="fig|246196.56.peg.323"/>
<evidence type="ECO:0000259" key="1">
    <source>
        <dbReference type="Pfam" id="PF12680"/>
    </source>
</evidence>
<dbReference type="SUPFAM" id="SSF54427">
    <property type="entry name" value="NTF2-like"/>
    <property type="match status" value="1"/>
</dbReference>
<accession>I7FD07</accession>
<organism evidence="2 3">
    <name type="scientific">Mycolicibacterium smegmatis (strain ATCC 700084 / mc(2)155)</name>
    <name type="common">Mycobacterium smegmatis</name>
    <dbReference type="NCBI Taxonomy" id="246196"/>
    <lineage>
        <taxon>Bacteria</taxon>
        <taxon>Bacillati</taxon>
        <taxon>Actinomycetota</taxon>
        <taxon>Actinomycetes</taxon>
        <taxon>Mycobacteriales</taxon>
        <taxon>Mycobacteriaceae</taxon>
        <taxon>Mycolicibacterium</taxon>
    </lineage>
</organism>
<dbReference type="InterPro" id="IPR032710">
    <property type="entry name" value="NTF2-like_dom_sf"/>
</dbReference>